<dbReference type="PANTHER" id="PTHR34220:SF7">
    <property type="entry name" value="SENSOR HISTIDINE KINASE YPDA"/>
    <property type="match status" value="1"/>
</dbReference>
<name>A0ABS3JQK1_9BACT</name>
<evidence type="ECO:0000256" key="1">
    <source>
        <dbReference type="SAM" id="Phobius"/>
    </source>
</evidence>
<dbReference type="Pfam" id="PF06580">
    <property type="entry name" value="His_kinase"/>
    <property type="match status" value="1"/>
</dbReference>
<organism evidence="3 4">
    <name type="scientific">Fibrella forsythiae</name>
    <dbReference type="NCBI Taxonomy" id="2817061"/>
    <lineage>
        <taxon>Bacteria</taxon>
        <taxon>Pseudomonadati</taxon>
        <taxon>Bacteroidota</taxon>
        <taxon>Cytophagia</taxon>
        <taxon>Cytophagales</taxon>
        <taxon>Spirosomataceae</taxon>
        <taxon>Fibrella</taxon>
    </lineage>
</organism>
<reference evidence="3 4" key="1">
    <citation type="submission" date="2021-03" db="EMBL/GenBank/DDBJ databases">
        <title>Fibrella sp. HMF5405 genome sequencing and assembly.</title>
        <authorList>
            <person name="Kang H."/>
            <person name="Kim H."/>
            <person name="Bae S."/>
            <person name="Joh K."/>
        </authorList>
    </citation>
    <scope>NUCLEOTIDE SEQUENCE [LARGE SCALE GENOMIC DNA]</scope>
    <source>
        <strain evidence="3 4">HMF5405</strain>
    </source>
</reference>
<proteinExistence type="predicted"/>
<evidence type="ECO:0000313" key="3">
    <source>
        <dbReference type="EMBL" id="MBO0952294.1"/>
    </source>
</evidence>
<keyword evidence="1" id="KW-0472">Membrane</keyword>
<dbReference type="PANTHER" id="PTHR34220">
    <property type="entry name" value="SENSOR HISTIDINE KINASE YPDA"/>
    <property type="match status" value="1"/>
</dbReference>
<keyword evidence="4" id="KW-1185">Reference proteome</keyword>
<accession>A0ABS3JQK1</accession>
<dbReference type="GO" id="GO:0016301">
    <property type="term" value="F:kinase activity"/>
    <property type="evidence" value="ECO:0007669"/>
    <property type="project" value="UniProtKB-KW"/>
</dbReference>
<dbReference type="InterPro" id="IPR050640">
    <property type="entry name" value="Bact_2-comp_sensor_kinase"/>
</dbReference>
<gene>
    <name evidence="3" type="ORF">J2I46_27170</name>
</gene>
<feature type="transmembrane region" description="Helical" evidence="1">
    <location>
        <begin position="14"/>
        <end position="34"/>
    </location>
</feature>
<comment type="caution">
    <text evidence="3">The sequence shown here is derived from an EMBL/GenBank/DDBJ whole genome shotgun (WGS) entry which is preliminary data.</text>
</comment>
<dbReference type="InterPro" id="IPR010559">
    <property type="entry name" value="Sig_transdc_His_kin_internal"/>
</dbReference>
<keyword evidence="3" id="KW-0418">Kinase</keyword>
<feature type="domain" description="Signal transduction histidine kinase internal region" evidence="2">
    <location>
        <begin position="167"/>
        <end position="245"/>
    </location>
</feature>
<keyword evidence="1" id="KW-1133">Transmembrane helix</keyword>
<evidence type="ECO:0000313" key="4">
    <source>
        <dbReference type="Proteomes" id="UP000664628"/>
    </source>
</evidence>
<evidence type="ECO:0000259" key="2">
    <source>
        <dbReference type="Pfam" id="PF06580"/>
    </source>
</evidence>
<dbReference type="Proteomes" id="UP000664628">
    <property type="component" value="Unassembled WGS sequence"/>
</dbReference>
<protein>
    <submittedName>
        <fullName evidence="3">Histidine kinase</fullName>
    </submittedName>
</protein>
<keyword evidence="3" id="KW-0808">Transferase</keyword>
<dbReference type="Gene3D" id="3.30.565.10">
    <property type="entry name" value="Histidine kinase-like ATPase, C-terminal domain"/>
    <property type="match status" value="1"/>
</dbReference>
<keyword evidence="1" id="KW-0812">Transmembrane</keyword>
<feature type="transmembrane region" description="Helical" evidence="1">
    <location>
        <begin position="40"/>
        <end position="61"/>
    </location>
</feature>
<dbReference type="InterPro" id="IPR036890">
    <property type="entry name" value="HATPase_C_sf"/>
</dbReference>
<dbReference type="RefSeq" id="WP_207332250.1">
    <property type="nucleotide sequence ID" value="NZ_JAFMYW010000011.1"/>
</dbReference>
<feature type="transmembrane region" description="Helical" evidence="1">
    <location>
        <begin position="82"/>
        <end position="105"/>
    </location>
</feature>
<dbReference type="EMBL" id="JAFMYW010000011">
    <property type="protein sequence ID" value="MBO0952294.1"/>
    <property type="molecule type" value="Genomic_DNA"/>
</dbReference>
<sequence>MQTTAPTVQFDDRIMRLIGIPLVGFLMPLLFFGTTLEKGLVAYLPMWISSTAHTLVYWEGSRLVYLQTRRWFPAVSQTTQRLLWLTGLSLLFAMLFSMVVCYGLNDLLKLAFPGFIHHKPGLLEEYKATLIPLVICLAVYECIYYFRQLRAALLEAEQLKQANLQSQLETLKNQVNPHFLFNSLNTLTALIPEDPELSVRFVQKLAKVYRYILEIRELQTVSLADELSALRAYNFLMQIRFGDRLTIQLDLPDDCLMARVVPLSLQMLVENAVKHNVISTHKPLFIQVFIENNRLIVRNNLQRKSQTSVDELEESTGVGLQNIRSRYQLLAGQRVDVIVTTQQFAVSLPLLAATEQPAIAQ</sequence>